<reference evidence="3" key="3">
    <citation type="journal article" date="2018" name="Mol. Plant Microbe Interact.">
        <title>Genome sequence resources for the wheat stripe rust pathogen (Puccinia striiformis f. sp. tritici) and the barley stripe rust pathogen (Puccinia striiformis f. sp. hordei).</title>
        <authorList>
            <person name="Xia C."/>
            <person name="Wang M."/>
            <person name="Yin C."/>
            <person name="Cornejo O.E."/>
            <person name="Hulbert S.H."/>
            <person name="Chen X."/>
        </authorList>
    </citation>
    <scope>NUCLEOTIDE SEQUENCE [LARGE SCALE GENOMIC DNA]</scope>
    <source>
        <strain evidence="3">93TX-2</strain>
    </source>
</reference>
<evidence type="ECO:0000256" key="1">
    <source>
        <dbReference type="SAM" id="MobiDB-lite"/>
    </source>
</evidence>
<proteinExistence type="predicted"/>
<gene>
    <name evidence="2" type="ORF">PSHT_08775</name>
</gene>
<comment type="caution">
    <text evidence="2">The sequence shown here is derived from an EMBL/GenBank/DDBJ whole genome shotgun (WGS) entry which is preliminary data.</text>
</comment>
<dbReference type="AlphaFoldDB" id="A0A2S4VLH0"/>
<protein>
    <submittedName>
        <fullName evidence="2">Uncharacterized protein</fullName>
    </submittedName>
</protein>
<dbReference type="OrthoDB" id="2495489at2759"/>
<sequence length="777" mass="89689">MSVARCIFSFAITNNPSGSKVVDRIYKVLALPPRTPVRSPTRTKHHTLPKNPSPRQAMKTKGTYIAELIEDLKIGHLSGASFQALLVTSLVDIYLCGKIDITETWERYMVTDFDKQAPPSSGKKSVSPTGIKSLSPPARRKKSNSPPGKKSLPPAGKESLSDSNQRLIELHERLRRWCMLSGSTIDIQHDLQGWMNQKMYEIDHWEVVPQAAWELAANFVTLSMVWKQHRITHHMVTQMALFRHFEQFERFEGIPDEISKTITRVGGKNAENVRVIRRFYKWANSNARTLDTPRIFHSVVTSILPEPHALAMIFFPTISDYAQSCKQEYFAITELVTLCQEIGPRMASQDKTFWERLEIVAEAENLQPLMRAYQDLCHHFKDGAPLEKMFEYYQLINRISLEFKQLKERETRQMISAHIDQLSRIESKDSAVFEKGQARKADHGRIAKEKLDRVLRDRVNLVANYAEELYQSTRMGFHTKDFQPTRRATNHQLYQIASLLCGISSPIQKLNLNRKDIDRISVVNGDFNMAVYNSRLPTVIKHKMNSLSSIIQHKAVLYGFKAPSDPHQPDERMWKLWSKELLEAMEVQEDSGKEIERLPLGDNLKIWKAVKSTTDREFRTVTEPNAEILVNFLDRAHRTIWSQYIFDKIYETISNIGTFDERKIALGFVWNQLKKLEPESDGSQRLITRWEFNNLKKVYDSMHENLKEVSSSLWQVKVLPRISNLSIDLQKLMDDIFEEIRHRPAEPKDKSVRIPNNLSAHISSITLSGNFSVNFSI</sequence>
<dbReference type="VEuPathDB" id="FungiDB:PSTT_02601"/>
<feature type="region of interest" description="Disordered" evidence="1">
    <location>
        <begin position="114"/>
        <end position="161"/>
    </location>
</feature>
<dbReference type="Proteomes" id="UP000238274">
    <property type="component" value="Unassembled WGS sequence"/>
</dbReference>
<accession>A0A2S4VLH0</accession>
<evidence type="ECO:0000313" key="2">
    <source>
        <dbReference type="EMBL" id="POW10353.1"/>
    </source>
</evidence>
<keyword evidence="3" id="KW-1185">Reference proteome</keyword>
<feature type="region of interest" description="Disordered" evidence="1">
    <location>
        <begin position="36"/>
        <end position="57"/>
    </location>
</feature>
<dbReference type="EMBL" id="PKSM01000119">
    <property type="protein sequence ID" value="POW10353.1"/>
    <property type="molecule type" value="Genomic_DNA"/>
</dbReference>
<reference evidence="2 3" key="1">
    <citation type="submission" date="2017-12" db="EMBL/GenBank/DDBJ databases">
        <title>Gene loss provides genomic basis for host adaptation in cereal stripe rust fungi.</title>
        <authorList>
            <person name="Xia C."/>
        </authorList>
    </citation>
    <scope>NUCLEOTIDE SEQUENCE [LARGE SCALE GENOMIC DNA]</scope>
    <source>
        <strain evidence="2 3">93TX-2</strain>
    </source>
</reference>
<dbReference type="VEuPathDB" id="FungiDB:PSHT_08775"/>
<organism evidence="2 3">
    <name type="scientific">Puccinia striiformis</name>
    <dbReference type="NCBI Taxonomy" id="27350"/>
    <lineage>
        <taxon>Eukaryota</taxon>
        <taxon>Fungi</taxon>
        <taxon>Dikarya</taxon>
        <taxon>Basidiomycota</taxon>
        <taxon>Pucciniomycotina</taxon>
        <taxon>Pucciniomycetes</taxon>
        <taxon>Pucciniales</taxon>
        <taxon>Pucciniaceae</taxon>
        <taxon>Puccinia</taxon>
    </lineage>
</organism>
<name>A0A2S4VLH0_9BASI</name>
<feature type="compositionally biased region" description="Polar residues" evidence="1">
    <location>
        <begin position="118"/>
        <end position="132"/>
    </location>
</feature>
<reference evidence="3" key="2">
    <citation type="journal article" date="2018" name="BMC Genomics">
        <title>Genomic insights into host adaptation between the wheat stripe rust pathogen (Puccinia striiformis f. sp. tritici) and the barley stripe rust pathogen (Puccinia striiformis f. sp. hordei).</title>
        <authorList>
            <person name="Xia C."/>
            <person name="Wang M."/>
            <person name="Yin C."/>
            <person name="Cornejo O.E."/>
            <person name="Hulbert S.H."/>
            <person name="Chen X."/>
        </authorList>
    </citation>
    <scope>NUCLEOTIDE SEQUENCE [LARGE SCALE GENOMIC DNA]</scope>
    <source>
        <strain evidence="3">93TX-2</strain>
    </source>
</reference>
<evidence type="ECO:0000313" key="3">
    <source>
        <dbReference type="Proteomes" id="UP000238274"/>
    </source>
</evidence>